<comment type="caution">
    <text evidence="11">The sequence shown here is derived from an EMBL/GenBank/DDBJ whole genome shotgun (WGS) entry which is preliminary data.</text>
</comment>
<dbReference type="Proteomes" id="UP000449710">
    <property type="component" value="Unassembled WGS sequence"/>
</dbReference>
<keyword evidence="5 10" id="KW-0808">Transferase</keyword>
<evidence type="ECO:0000256" key="7">
    <source>
        <dbReference type="ARBA" id="ARBA00023277"/>
    </source>
</evidence>
<evidence type="ECO:0000256" key="4">
    <source>
        <dbReference type="ARBA" id="ARBA00022676"/>
    </source>
</evidence>
<keyword evidence="12" id="KW-1185">Reference proteome</keyword>
<comment type="cofactor">
    <cofactor evidence="2 10">
        <name>pyridoxal 5'-phosphate</name>
        <dbReference type="ChEBI" id="CHEBI:597326"/>
    </cofactor>
</comment>
<keyword evidence="4 10" id="KW-0328">Glycosyltransferase</keyword>
<keyword evidence="6 9" id="KW-0663">Pyridoxal phosphate</keyword>
<dbReference type="GO" id="GO:0008184">
    <property type="term" value="F:glycogen phosphorylase activity"/>
    <property type="evidence" value="ECO:0007669"/>
    <property type="project" value="InterPro"/>
</dbReference>
<evidence type="ECO:0000256" key="10">
    <source>
        <dbReference type="RuleBase" id="RU000587"/>
    </source>
</evidence>
<evidence type="ECO:0000256" key="1">
    <source>
        <dbReference type="ARBA" id="ARBA00001275"/>
    </source>
</evidence>
<sequence length="811" mass="94017">MAMVEISVEEIKASIELKLQTLFGRTFQNASKSQIYKALATTVSEYITKDWAYSKERVRKQNAKQVYYLSMEFLMGRFLENNLMNLEIREKVKKAFEELDADFDDIQSVEPDAGLGNGGLGRLAACFLDSMATMGLPGHGNGIRYEYGLFQQKIKDGQQVEMADPWLEYGNVWEVSKSDEPQLVHFGGELEYYHEGEQLKVRYLNCQCVKAIPYDVPILGYQSNLINTLRLWGARSLKPLDMGLFRKGQYVDALAEKELAEVISKMLYPEDIHEEGKHLRLKQQYFFVSASIQSIIKKYKNTGHHLMDFHKNVAIHINDTHPALAIPELMRILMDEEGLNWKQAWLISRKTFAYTNHTILPEAMETWSVELIQSLLPRIYDIIHEINERFSRELWELYPGDWDRIERMAVISHQRVHMAKLAILGSGSVNGVAELHGEILKKETFKDFYEVYPEIFKSITNGISHRRFLLLANEDLAREITERIGKSWVTQAEDLEKLEAYAKDEKFQKVLKEIRREKKKELADYILLHNEIEVDIDSIFDTQVKRFHEYKRQLMNVLHIMHLYNQILENPENGIHPRTFIFSGKAAPGYHRAKLIIKLIHSVAERVNNDKTIKGKIKVVFIENYNVTLAQKIIPASDVSKQISTAGKEASGTGNMKFMLNGAFTLGTFDGANIEMQQAVGKENMEIFGLREEEISKIRQEGSYRPDQIYEENPALRKVMDQLIDGTLEPEDPDIFREIYHDLLERDPYFILKDFEAYCRANEKIDELYQKPEIWWEKGIQNIAKAGYFSSDRTIKEYSEGVWDLKPVDPT</sequence>
<dbReference type="Gene3D" id="3.40.50.2000">
    <property type="entry name" value="Glycogen Phosphorylase B"/>
    <property type="match status" value="2"/>
</dbReference>
<evidence type="ECO:0000256" key="2">
    <source>
        <dbReference type="ARBA" id="ARBA00001933"/>
    </source>
</evidence>
<comment type="function">
    <text evidence="8">Phosphorylase is an important allosteric enzyme in carbohydrate metabolism. Enzymes from different sources differ in their regulatory mechanisms and in their natural substrates. However, all known phosphorylases share catalytic and structural properties.</text>
</comment>
<dbReference type="FunFam" id="3.40.50.2000:FF:000149">
    <property type="entry name" value="Glycogen phosphorylase, muscle form"/>
    <property type="match status" value="1"/>
</dbReference>
<accession>A0AA44BDX3</accession>
<dbReference type="EMBL" id="SUMG01000001">
    <property type="protein sequence ID" value="NBG86891.1"/>
    <property type="molecule type" value="Genomic_DNA"/>
</dbReference>
<dbReference type="GO" id="GO:0030170">
    <property type="term" value="F:pyridoxal phosphate binding"/>
    <property type="evidence" value="ECO:0007669"/>
    <property type="project" value="InterPro"/>
</dbReference>
<evidence type="ECO:0000256" key="8">
    <source>
        <dbReference type="ARBA" id="ARBA00025174"/>
    </source>
</evidence>
<dbReference type="EC" id="2.4.1.1" evidence="10"/>
<comment type="similarity">
    <text evidence="3 10">Belongs to the glycogen phosphorylase family.</text>
</comment>
<evidence type="ECO:0000256" key="6">
    <source>
        <dbReference type="ARBA" id="ARBA00022898"/>
    </source>
</evidence>
<gene>
    <name evidence="11" type="ORF">ISALK_00110</name>
</gene>
<evidence type="ECO:0000256" key="9">
    <source>
        <dbReference type="PIRSR" id="PIRSR000460-1"/>
    </source>
</evidence>
<dbReference type="PROSITE" id="PS00102">
    <property type="entry name" value="PHOSPHORYLASE"/>
    <property type="match status" value="1"/>
</dbReference>
<dbReference type="InterPro" id="IPR011833">
    <property type="entry name" value="Glycg_phsphrylas"/>
</dbReference>
<dbReference type="CDD" id="cd04300">
    <property type="entry name" value="GT35_Glycogen_Phosphorylase"/>
    <property type="match status" value="1"/>
</dbReference>
<proteinExistence type="inferred from homology"/>
<organism evidence="11 12">
    <name type="scientific">Isachenkonia alkalipeptolytica</name>
    <dbReference type="NCBI Taxonomy" id="2565777"/>
    <lineage>
        <taxon>Bacteria</taxon>
        <taxon>Bacillati</taxon>
        <taxon>Bacillota</taxon>
        <taxon>Clostridia</taxon>
        <taxon>Eubacteriales</taxon>
        <taxon>Clostridiaceae</taxon>
        <taxon>Isachenkonia</taxon>
    </lineage>
</organism>
<dbReference type="InterPro" id="IPR035090">
    <property type="entry name" value="Pyridoxal_P_attach_site"/>
</dbReference>
<evidence type="ECO:0000313" key="12">
    <source>
        <dbReference type="Proteomes" id="UP000449710"/>
    </source>
</evidence>
<keyword evidence="7 10" id="KW-0119">Carbohydrate metabolism</keyword>
<evidence type="ECO:0000313" key="11">
    <source>
        <dbReference type="EMBL" id="NBG86891.1"/>
    </source>
</evidence>
<dbReference type="PIRSF" id="PIRSF000460">
    <property type="entry name" value="Pprylas_GlgP"/>
    <property type="match status" value="1"/>
</dbReference>
<dbReference type="PANTHER" id="PTHR11468:SF3">
    <property type="entry name" value="GLYCOGEN PHOSPHORYLASE, LIVER FORM"/>
    <property type="match status" value="1"/>
</dbReference>
<comment type="catalytic activity">
    <reaction evidence="1 10">
        <text>[(1-&gt;4)-alpha-D-glucosyl](n) + phosphate = [(1-&gt;4)-alpha-D-glucosyl](n-1) + alpha-D-glucose 1-phosphate</text>
        <dbReference type="Rhea" id="RHEA:41732"/>
        <dbReference type="Rhea" id="RHEA-COMP:9584"/>
        <dbReference type="Rhea" id="RHEA-COMP:9586"/>
        <dbReference type="ChEBI" id="CHEBI:15444"/>
        <dbReference type="ChEBI" id="CHEBI:43474"/>
        <dbReference type="ChEBI" id="CHEBI:58601"/>
        <dbReference type="EC" id="2.4.1.1"/>
    </reaction>
</comment>
<dbReference type="InterPro" id="IPR000811">
    <property type="entry name" value="Glyco_trans_35"/>
</dbReference>
<protein>
    <recommendedName>
        <fullName evidence="10">Alpha-1,4 glucan phosphorylase</fullName>
        <ecNumber evidence="10">2.4.1.1</ecNumber>
    </recommendedName>
</protein>
<name>A0AA44BDX3_9CLOT</name>
<reference evidence="11 12" key="1">
    <citation type="submission" date="2019-04" db="EMBL/GenBank/DDBJ databases">
        <title>Isachenkonia alkalipeptolytica gen. nov. sp. nov. a new anaerobic, alkiliphilic organothrophic bacterium capable to reduce synthesized ferrihydrite isolated from a soda lake.</title>
        <authorList>
            <person name="Toshchakov S.V."/>
            <person name="Zavarzina D.G."/>
            <person name="Zhilina T.N."/>
            <person name="Kostrikina N.A."/>
            <person name="Kublanov I.V."/>
        </authorList>
    </citation>
    <scope>NUCLEOTIDE SEQUENCE [LARGE SCALE GENOMIC DNA]</scope>
    <source>
        <strain evidence="11 12">Z-1701</strain>
    </source>
</reference>
<evidence type="ECO:0000256" key="3">
    <source>
        <dbReference type="ARBA" id="ARBA00006047"/>
    </source>
</evidence>
<dbReference type="GO" id="GO:0005980">
    <property type="term" value="P:glycogen catabolic process"/>
    <property type="evidence" value="ECO:0007669"/>
    <property type="project" value="TreeGrafter"/>
</dbReference>
<dbReference type="GO" id="GO:0005737">
    <property type="term" value="C:cytoplasm"/>
    <property type="evidence" value="ECO:0007669"/>
    <property type="project" value="TreeGrafter"/>
</dbReference>
<evidence type="ECO:0000256" key="5">
    <source>
        <dbReference type="ARBA" id="ARBA00022679"/>
    </source>
</evidence>
<dbReference type="SUPFAM" id="SSF53756">
    <property type="entry name" value="UDP-Glycosyltransferase/glycogen phosphorylase"/>
    <property type="match status" value="1"/>
</dbReference>
<dbReference type="NCBIfam" id="TIGR02093">
    <property type="entry name" value="P_ylase"/>
    <property type="match status" value="1"/>
</dbReference>
<feature type="modified residue" description="N6-(pyridoxal phosphate)lysine" evidence="9">
    <location>
        <position position="657"/>
    </location>
</feature>
<dbReference type="Pfam" id="PF00343">
    <property type="entry name" value="Phosphorylase"/>
    <property type="match status" value="1"/>
</dbReference>
<dbReference type="AlphaFoldDB" id="A0AA44BDX3"/>
<dbReference type="PANTHER" id="PTHR11468">
    <property type="entry name" value="GLYCOGEN PHOSPHORYLASE"/>
    <property type="match status" value="1"/>
</dbReference>
<comment type="function">
    <text evidence="10">Allosteric enzyme that catalyzes the rate-limiting step in glycogen catabolism, the phosphorolytic cleavage of glycogen to produce glucose-1-phosphate, and plays a central role in maintaining cellular and organismal glucose homeostasis.</text>
</comment>